<evidence type="ECO:0000256" key="1">
    <source>
        <dbReference type="SAM" id="Phobius"/>
    </source>
</evidence>
<evidence type="ECO:0000313" key="2">
    <source>
        <dbReference type="EMBL" id="GIY88007.1"/>
    </source>
</evidence>
<feature type="transmembrane region" description="Helical" evidence="1">
    <location>
        <begin position="50"/>
        <end position="74"/>
    </location>
</feature>
<reference evidence="2 3" key="1">
    <citation type="submission" date="2021-06" db="EMBL/GenBank/DDBJ databases">
        <title>Caerostris extrusa draft genome.</title>
        <authorList>
            <person name="Kono N."/>
            <person name="Arakawa K."/>
        </authorList>
    </citation>
    <scope>NUCLEOTIDE SEQUENCE [LARGE SCALE GENOMIC DNA]</scope>
</reference>
<name>A0AAV4WZZ3_CAEEX</name>
<keyword evidence="3" id="KW-1185">Reference proteome</keyword>
<evidence type="ECO:0000313" key="3">
    <source>
        <dbReference type="Proteomes" id="UP001054945"/>
    </source>
</evidence>
<protein>
    <submittedName>
        <fullName evidence="2">Uncharacterized protein</fullName>
    </submittedName>
</protein>
<accession>A0AAV4WZZ3</accession>
<keyword evidence="1" id="KW-0812">Transmembrane</keyword>
<dbReference type="AlphaFoldDB" id="A0AAV4WZZ3"/>
<keyword evidence="1" id="KW-0472">Membrane</keyword>
<sequence>MNEPRVDIAPLRPRKTLTHWKLFPLQMITKLRELMDKHGKCKMKKRKTETIVLSSINFSHYVLIVMRCIISAFYNYAQHILDNFSSAF</sequence>
<organism evidence="2 3">
    <name type="scientific">Caerostris extrusa</name>
    <name type="common">Bark spider</name>
    <name type="synonym">Caerostris bankana</name>
    <dbReference type="NCBI Taxonomy" id="172846"/>
    <lineage>
        <taxon>Eukaryota</taxon>
        <taxon>Metazoa</taxon>
        <taxon>Ecdysozoa</taxon>
        <taxon>Arthropoda</taxon>
        <taxon>Chelicerata</taxon>
        <taxon>Arachnida</taxon>
        <taxon>Araneae</taxon>
        <taxon>Araneomorphae</taxon>
        <taxon>Entelegynae</taxon>
        <taxon>Araneoidea</taxon>
        <taxon>Araneidae</taxon>
        <taxon>Caerostris</taxon>
    </lineage>
</organism>
<comment type="caution">
    <text evidence="2">The sequence shown here is derived from an EMBL/GenBank/DDBJ whole genome shotgun (WGS) entry which is preliminary data.</text>
</comment>
<dbReference type="Proteomes" id="UP001054945">
    <property type="component" value="Unassembled WGS sequence"/>
</dbReference>
<proteinExistence type="predicted"/>
<keyword evidence="1" id="KW-1133">Transmembrane helix</keyword>
<dbReference type="EMBL" id="BPLR01017010">
    <property type="protein sequence ID" value="GIY88007.1"/>
    <property type="molecule type" value="Genomic_DNA"/>
</dbReference>
<gene>
    <name evidence="2" type="ORF">CEXT_266381</name>
</gene>